<dbReference type="AlphaFoldDB" id="A0A1F6GZ72"/>
<dbReference type="Pfam" id="PF05626">
    <property type="entry name" value="DUF790"/>
    <property type="match status" value="1"/>
</dbReference>
<dbReference type="Proteomes" id="UP000177583">
    <property type="component" value="Unassembled WGS sequence"/>
</dbReference>
<evidence type="ECO:0000313" key="2">
    <source>
        <dbReference type="Proteomes" id="UP000177583"/>
    </source>
</evidence>
<accession>A0A1F6GZ72</accession>
<sequence>MLSGPLQITTFRKSKAYPKFLKPEPAPLELAQTLLELAQVMIGESLETLEAALSEVSSGNPKVTLGLVKVLLEQGTFRQKEVEEPASLREQVFDLSARYWNGQATALPEVTGHREQILKGHPAIPPGADPLPILFADLPSHQVLLSLPPQSAGELLDRYNLAQAQGLLLKADSLTLEVLDPDCFAGLLQRIRFFGLLFEVEPLGSKGNRLVISGPGSVLENPRSYGLELANLFPSLLGLKGQWSMEAWIRPQGKTGVFGFEVTPDSGYRSQTHLRQDWGQEKILAVEKRFNQQYNPHCTAKSLTEVIRLPGNRYLLPDLEVSDGKTKVRVQWLRYLSPQKQAWLLAVKDQLPLGYLFVLKGQRVKYQGLVEALGGKLALVTTDLTAPFLKKQLD</sequence>
<dbReference type="PANTHER" id="PTHR39640:SF1">
    <property type="entry name" value="DUF790 FAMILY PROTEIN"/>
    <property type="match status" value="1"/>
</dbReference>
<protein>
    <submittedName>
        <fullName evidence="1">Uncharacterized protein</fullName>
    </submittedName>
</protein>
<proteinExistence type="predicted"/>
<reference evidence="1 2" key="1">
    <citation type="journal article" date="2016" name="Nat. Commun.">
        <title>Thousands of microbial genomes shed light on interconnected biogeochemical processes in an aquifer system.</title>
        <authorList>
            <person name="Anantharaman K."/>
            <person name="Brown C.T."/>
            <person name="Hug L.A."/>
            <person name="Sharon I."/>
            <person name="Castelle C.J."/>
            <person name="Probst A.J."/>
            <person name="Thomas B.C."/>
            <person name="Singh A."/>
            <person name="Wilkins M.J."/>
            <person name="Karaoz U."/>
            <person name="Brodie E.L."/>
            <person name="Williams K.H."/>
            <person name="Hubbard S.S."/>
            <person name="Banfield J.F."/>
        </authorList>
    </citation>
    <scope>NUCLEOTIDE SEQUENCE [LARGE SCALE GENOMIC DNA]</scope>
</reference>
<comment type="caution">
    <text evidence="1">The sequence shown here is derived from an EMBL/GenBank/DDBJ whole genome shotgun (WGS) entry which is preliminary data.</text>
</comment>
<evidence type="ECO:0000313" key="1">
    <source>
        <dbReference type="EMBL" id="OGH03344.1"/>
    </source>
</evidence>
<gene>
    <name evidence="1" type="ORF">A2557_02350</name>
</gene>
<dbReference type="PANTHER" id="PTHR39640">
    <property type="entry name" value="VNG6129C"/>
    <property type="match status" value="1"/>
</dbReference>
<name>A0A1F6GZ72_9PROT</name>
<dbReference type="EMBL" id="MFNF01000017">
    <property type="protein sequence ID" value="OGH03344.1"/>
    <property type="molecule type" value="Genomic_DNA"/>
</dbReference>
<organism evidence="1 2">
    <name type="scientific">Candidatus Lambdaproteobacteria bacterium RIFOXYD2_FULL_56_26</name>
    <dbReference type="NCBI Taxonomy" id="1817773"/>
    <lineage>
        <taxon>Bacteria</taxon>
        <taxon>Pseudomonadati</taxon>
        <taxon>Pseudomonadota</taxon>
        <taxon>Candidatus Lambdaproteobacteria</taxon>
    </lineage>
</organism>
<dbReference type="InterPro" id="IPR008508">
    <property type="entry name" value="Bax1"/>
</dbReference>